<dbReference type="RefSeq" id="YP_010841725.1">
    <property type="nucleotide sequence ID" value="NC_079139.1"/>
</dbReference>
<reference evidence="2 3" key="1">
    <citation type="submission" date="2021-02" db="EMBL/GenBank/DDBJ databases">
        <title>Cotonvirus japonicus, which uses Golgi apparatus of host cells for its virion factory, phylogenetically links tailed tupanvirus and icosahedral mimivirus.</title>
        <authorList>
            <person name="Takahashi H."/>
            <person name="Fukaya S."/>
            <person name="Song C."/>
            <person name="Murata K."/>
            <person name="Takemura M."/>
        </authorList>
    </citation>
    <scope>NUCLEOTIDE SEQUENCE [LARGE SCALE GENOMIC DNA]</scope>
</reference>
<evidence type="ECO:0000313" key="2">
    <source>
        <dbReference type="EMBL" id="BCS83117.1"/>
    </source>
</evidence>
<evidence type="ECO:0000259" key="1">
    <source>
        <dbReference type="Pfam" id="PF01966"/>
    </source>
</evidence>
<dbReference type="InterPro" id="IPR006674">
    <property type="entry name" value="HD_domain"/>
</dbReference>
<dbReference type="GeneID" id="80558322"/>
<name>A0ABM7NSQ5_9VIRU</name>
<dbReference type="PANTHER" id="PTHR40202:SF1">
    <property type="entry name" value="HD DOMAIN-CONTAINING PROTEIN"/>
    <property type="match status" value="1"/>
</dbReference>
<dbReference type="EMBL" id="AP024483">
    <property type="protein sequence ID" value="BCS83117.1"/>
    <property type="molecule type" value="Genomic_DNA"/>
</dbReference>
<dbReference type="Proteomes" id="UP001321479">
    <property type="component" value="Segment"/>
</dbReference>
<evidence type="ECO:0000313" key="3">
    <source>
        <dbReference type="Proteomes" id="UP001321479"/>
    </source>
</evidence>
<protein>
    <submittedName>
        <fullName evidence="2">HD phosphohydrolase</fullName>
    </submittedName>
</protein>
<dbReference type="Pfam" id="PF01966">
    <property type="entry name" value="HD"/>
    <property type="match status" value="1"/>
</dbReference>
<proteinExistence type="predicted"/>
<accession>A0ABM7NSQ5</accession>
<sequence length="188" mass="22009">MEHVDEIIELYEKYGSHDYIGENQTQVEHMTRAAMLAEDHGENIDVILAAFLHDIGHLIEINCPESQMDNLGVINHENIGRDFLIKKGFNDCITNLVGNHVKAKRYLVAKNPEYLKYLSEASQSTLKFQKGFMNQQEIDTFENDPFFEKSIKLRFYDDQSKLVTLPIKSLDYYKNLMEKYFCQRLTPY</sequence>
<dbReference type="SUPFAM" id="SSF109604">
    <property type="entry name" value="HD-domain/PDEase-like"/>
    <property type="match status" value="1"/>
</dbReference>
<organism evidence="2 3">
    <name type="scientific">Cotonvirus japonicus</name>
    <dbReference type="NCBI Taxonomy" id="2811091"/>
    <lineage>
        <taxon>Viruses</taxon>
        <taxon>Varidnaviria</taxon>
        <taxon>Bamfordvirae</taxon>
        <taxon>Nucleocytoviricota</taxon>
        <taxon>Megaviricetes</taxon>
        <taxon>Imitervirales</taxon>
        <taxon>Mimiviridae</taxon>
        <taxon>Megamimivirinae</taxon>
        <taxon>Cotonvirus</taxon>
        <taxon>Cotonvirus japonicum</taxon>
    </lineage>
</organism>
<feature type="domain" description="HD" evidence="1">
    <location>
        <begin position="28"/>
        <end position="105"/>
    </location>
</feature>
<dbReference type="PANTHER" id="PTHR40202">
    <property type="match status" value="1"/>
</dbReference>
<dbReference type="Gene3D" id="1.10.3210.10">
    <property type="entry name" value="Hypothetical protein af1432"/>
    <property type="match status" value="1"/>
</dbReference>
<dbReference type="InterPro" id="IPR052567">
    <property type="entry name" value="OP_Dioxygenase"/>
</dbReference>
<keyword evidence="3" id="KW-1185">Reference proteome</keyword>